<protein>
    <submittedName>
        <fullName evidence="3">Uncharacterized protein</fullName>
    </submittedName>
</protein>
<evidence type="ECO:0000313" key="5">
    <source>
        <dbReference type="EMBL" id="VEN74417.1"/>
    </source>
</evidence>
<organism evidence="3">
    <name type="scientific">uncultured Desulfobacteraceae bacterium</name>
    <dbReference type="NCBI Taxonomy" id="218296"/>
    <lineage>
        <taxon>Bacteria</taxon>
        <taxon>Pseudomonadati</taxon>
        <taxon>Thermodesulfobacteriota</taxon>
        <taxon>Desulfobacteria</taxon>
        <taxon>Desulfobacterales</taxon>
        <taxon>Desulfobacteraceae</taxon>
        <taxon>environmental samples</taxon>
    </lineage>
</organism>
<dbReference type="EMBL" id="CAACVI010000006">
    <property type="protein sequence ID" value="VEN73269.1"/>
    <property type="molecule type" value="Genomic_DNA"/>
</dbReference>
<dbReference type="EMBL" id="CAACVI010000011">
    <property type="protein sequence ID" value="VEN73540.1"/>
    <property type="molecule type" value="Genomic_DNA"/>
</dbReference>
<evidence type="ECO:0000313" key="3">
    <source>
        <dbReference type="EMBL" id="VEN73808.1"/>
    </source>
</evidence>
<evidence type="ECO:0000313" key="1">
    <source>
        <dbReference type="EMBL" id="VEN73269.1"/>
    </source>
</evidence>
<reference evidence="3" key="1">
    <citation type="submission" date="2019-01" db="EMBL/GenBank/DDBJ databases">
        <authorList>
            <consortium name="Genoscope - CEA"/>
            <person name="William W."/>
        </authorList>
    </citation>
    <scope>NUCLEOTIDE SEQUENCE</scope>
    <source>
        <strain evidence="3">CR-1</strain>
    </source>
</reference>
<gene>
    <name evidence="1" type="ORF">EPICR_140030</name>
    <name evidence="2" type="ORF">EPICR_190041</name>
    <name evidence="3" type="ORF">EPICR_20278</name>
    <name evidence="4" type="ORF">EPICR_30003</name>
    <name evidence="5" type="ORF">EPICR_340001</name>
</gene>
<accession>A0A484HF30</accession>
<dbReference type="AlphaFoldDB" id="A0A484HF30"/>
<proteinExistence type="predicted"/>
<name>A0A484HF30_9BACT</name>
<sequence length="148" mass="17294">MVIFISIKLKKLFEQERDYKWKKPKQCPRCGGCRLWGHGYAPVLFDGFRKPLLIKRNRCPDCHCVIRFRPKGYFGRIQASKNAIRSCISGKLKYAKCPGSISRSRRRHWVMALTRRIKAHFGDTWQKSILKGLNYLAFLGHIPVSRSI</sequence>
<evidence type="ECO:0000313" key="4">
    <source>
        <dbReference type="EMBL" id="VEN74073.1"/>
    </source>
</evidence>
<evidence type="ECO:0000313" key="2">
    <source>
        <dbReference type="EMBL" id="VEN73540.1"/>
    </source>
</evidence>
<dbReference type="EMBL" id="CAACVI010000023">
    <property type="protein sequence ID" value="VEN74073.1"/>
    <property type="molecule type" value="Genomic_DNA"/>
</dbReference>
<dbReference type="EMBL" id="CAACVI010000028">
    <property type="protein sequence ID" value="VEN74417.1"/>
    <property type="molecule type" value="Genomic_DNA"/>
</dbReference>
<dbReference type="EMBL" id="CAACVI010000012">
    <property type="protein sequence ID" value="VEN73808.1"/>
    <property type="molecule type" value="Genomic_DNA"/>
</dbReference>